<dbReference type="PANTHER" id="PTHR10344:SF4">
    <property type="entry name" value="UMP-CMP KINASE 2, MITOCHONDRIAL"/>
    <property type="match status" value="1"/>
</dbReference>
<dbReference type="GO" id="GO:0006233">
    <property type="term" value="P:dTDP biosynthetic process"/>
    <property type="evidence" value="ECO:0007669"/>
    <property type="project" value="InterPro"/>
</dbReference>
<dbReference type="SUPFAM" id="SSF52540">
    <property type="entry name" value="P-loop containing nucleoside triphosphate hydrolases"/>
    <property type="match status" value="1"/>
</dbReference>
<dbReference type="Pfam" id="PF02223">
    <property type="entry name" value="Thymidylate_kin"/>
    <property type="match status" value="1"/>
</dbReference>
<evidence type="ECO:0000256" key="1">
    <source>
        <dbReference type="ARBA" id="ARBA00009776"/>
    </source>
</evidence>
<gene>
    <name evidence="12 14" type="primary">tmk</name>
    <name evidence="14" type="ORF">BVG79_02106</name>
</gene>
<dbReference type="InterPro" id="IPR027417">
    <property type="entry name" value="P-loop_NTPase"/>
</dbReference>
<dbReference type="HAMAP" id="MF_00165">
    <property type="entry name" value="Thymidylate_kinase"/>
    <property type="match status" value="1"/>
</dbReference>
<dbReference type="EMBL" id="CP019937">
    <property type="protein sequence ID" value="ARO15446.1"/>
    <property type="molecule type" value="Genomic_DNA"/>
</dbReference>
<dbReference type="GO" id="GO:0005829">
    <property type="term" value="C:cytosol"/>
    <property type="evidence" value="ECO:0007669"/>
    <property type="project" value="TreeGrafter"/>
</dbReference>
<dbReference type="Proteomes" id="UP000242447">
    <property type="component" value="Chromosome"/>
</dbReference>
<dbReference type="PANTHER" id="PTHR10344">
    <property type="entry name" value="THYMIDYLATE KINASE"/>
    <property type="match status" value="1"/>
</dbReference>
<keyword evidence="6 12" id="KW-0547">Nucleotide-binding</keyword>
<evidence type="ECO:0000313" key="15">
    <source>
        <dbReference type="Proteomes" id="UP000242447"/>
    </source>
</evidence>
<dbReference type="CDD" id="cd01672">
    <property type="entry name" value="TMPK"/>
    <property type="match status" value="1"/>
</dbReference>
<evidence type="ECO:0000256" key="12">
    <source>
        <dbReference type="HAMAP-Rule" id="MF_00165"/>
    </source>
</evidence>
<dbReference type="AlphaFoldDB" id="A0A1W6P1S4"/>
<dbReference type="GO" id="GO:0006235">
    <property type="term" value="P:dTTP biosynthetic process"/>
    <property type="evidence" value="ECO:0007669"/>
    <property type="project" value="UniProtKB-UniRule"/>
</dbReference>
<keyword evidence="7 12" id="KW-0418">Kinase</keyword>
<evidence type="ECO:0000256" key="6">
    <source>
        <dbReference type="ARBA" id="ARBA00022741"/>
    </source>
</evidence>
<dbReference type="InterPro" id="IPR018095">
    <property type="entry name" value="Thymidylate_kin_CS"/>
</dbReference>
<evidence type="ECO:0000256" key="11">
    <source>
        <dbReference type="ARBA" id="ARBA00057735"/>
    </source>
</evidence>
<evidence type="ECO:0000256" key="7">
    <source>
        <dbReference type="ARBA" id="ARBA00022777"/>
    </source>
</evidence>
<evidence type="ECO:0000256" key="8">
    <source>
        <dbReference type="ARBA" id="ARBA00022840"/>
    </source>
</evidence>
<reference evidence="14 15" key="1">
    <citation type="submission" date="2017-02" db="EMBL/GenBank/DDBJ databases">
        <title>Ketogulonicigenium robustum SPU B003 Genome sequencing and assembly.</title>
        <authorList>
            <person name="Li Y."/>
            <person name="Liu L."/>
            <person name="Wang C."/>
            <person name="Zhang M."/>
            <person name="Zhang T."/>
            <person name="Zhang Y."/>
        </authorList>
    </citation>
    <scope>NUCLEOTIDE SEQUENCE [LARGE SCALE GENOMIC DNA]</scope>
    <source>
        <strain evidence="14 15">SPU_B003</strain>
    </source>
</reference>
<feature type="domain" description="Thymidylate kinase-like" evidence="13">
    <location>
        <begin position="9"/>
        <end position="198"/>
    </location>
</feature>
<dbReference type="FunFam" id="3.40.50.300:FF:000225">
    <property type="entry name" value="Thymidylate kinase"/>
    <property type="match status" value="1"/>
</dbReference>
<organism evidence="14 15">
    <name type="scientific">Ketogulonicigenium robustum</name>
    <dbReference type="NCBI Taxonomy" id="92947"/>
    <lineage>
        <taxon>Bacteria</taxon>
        <taxon>Pseudomonadati</taxon>
        <taxon>Pseudomonadota</taxon>
        <taxon>Alphaproteobacteria</taxon>
        <taxon>Rhodobacterales</taxon>
        <taxon>Roseobacteraceae</taxon>
        <taxon>Ketogulonicigenium</taxon>
    </lineage>
</organism>
<keyword evidence="4 12" id="KW-0808">Transferase</keyword>
<evidence type="ECO:0000313" key="14">
    <source>
        <dbReference type="EMBL" id="ARO15446.1"/>
    </source>
</evidence>
<keyword evidence="8 12" id="KW-0067">ATP-binding</keyword>
<dbReference type="OrthoDB" id="9774907at2"/>
<dbReference type="STRING" id="92947.BVG79_02106"/>
<name>A0A1W6P1S4_9RHOB</name>
<dbReference type="NCBIfam" id="TIGR00041">
    <property type="entry name" value="DTMP_kinase"/>
    <property type="match status" value="1"/>
</dbReference>
<protein>
    <recommendedName>
        <fullName evidence="3 12">Thymidylate kinase</fullName>
        <ecNumber evidence="2 12">2.7.4.9</ecNumber>
    </recommendedName>
    <alternativeName>
        <fullName evidence="9 12">dTMP kinase</fullName>
    </alternativeName>
</protein>
<keyword evidence="5 12" id="KW-0545">Nucleotide biosynthesis</keyword>
<proteinExistence type="inferred from homology"/>
<dbReference type="Gene3D" id="3.40.50.300">
    <property type="entry name" value="P-loop containing nucleotide triphosphate hydrolases"/>
    <property type="match status" value="1"/>
</dbReference>
<dbReference type="KEGG" id="kro:BVG79_02106"/>
<evidence type="ECO:0000256" key="2">
    <source>
        <dbReference type="ARBA" id="ARBA00012980"/>
    </source>
</evidence>
<evidence type="ECO:0000259" key="13">
    <source>
        <dbReference type="Pfam" id="PF02223"/>
    </source>
</evidence>
<feature type="binding site" evidence="12">
    <location>
        <begin position="11"/>
        <end position="18"/>
    </location>
    <ligand>
        <name>ATP</name>
        <dbReference type="ChEBI" id="CHEBI:30616"/>
    </ligand>
</feature>
<evidence type="ECO:0000256" key="3">
    <source>
        <dbReference type="ARBA" id="ARBA00017144"/>
    </source>
</evidence>
<comment type="function">
    <text evidence="11 12">Phosphorylation of dTMP to form dTDP in both de novo and salvage pathways of dTTP synthesis.</text>
</comment>
<keyword evidence="15" id="KW-1185">Reference proteome</keyword>
<dbReference type="GO" id="GO:0005524">
    <property type="term" value="F:ATP binding"/>
    <property type="evidence" value="ECO:0007669"/>
    <property type="project" value="UniProtKB-UniRule"/>
</dbReference>
<accession>A0A1W6P1S4</accession>
<dbReference type="RefSeq" id="WP_085786843.1">
    <property type="nucleotide sequence ID" value="NZ_CP019937.1"/>
</dbReference>
<evidence type="ECO:0000256" key="5">
    <source>
        <dbReference type="ARBA" id="ARBA00022727"/>
    </source>
</evidence>
<evidence type="ECO:0000256" key="9">
    <source>
        <dbReference type="ARBA" id="ARBA00029962"/>
    </source>
</evidence>
<dbReference type="GO" id="GO:0006227">
    <property type="term" value="P:dUDP biosynthetic process"/>
    <property type="evidence" value="ECO:0007669"/>
    <property type="project" value="TreeGrafter"/>
</dbReference>
<sequence>MQTGLFISFEGIDGSGKSTQARHLAESLRRAGRDVVLTREPGGSPGAEEIRRLVLTGATDRWSAETETLLFTAARRDHLEKTILPALAAGRIVISDRFADSTRAYQGATRGDLRAMVDALHSLMIGREPDLTFVIDADPASSLARGLARSTDELRFEDFGLALQEKMRAVYLQIAADSPRRCVVIDGAGPEDVVAARIADAFAARAPALA</sequence>
<evidence type="ECO:0000256" key="4">
    <source>
        <dbReference type="ARBA" id="ARBA00022679"/>
    </source>
</evidence>
<evidence type="ECO:0000256" key="10">
    <source>
        <dbReference type="ARBA" id="ARBA00048743"/>
    </source>
</evidence>
<dbReference type="InterPro" id="IPR018094">
    <property type="entry name" value="Thymidylate_kinase"/>
</dbReference>
<dbReference type="InterPro" id="IPR039430">
    <property type="entry name" value="Thymidylate_kin-like_dom"/>
</dbReference>
<comment type="similarity">
    <text evidence="1 12">Belongs to the thymidylate kinase family.</text>
</comment>
<comment type="catalytic activity">
    <reaction evidence="10 12">
        <text>dTMP + ATP = dTDP + ADP</text>
        <dbReference type="Rhea" id="RHEA:13517"/>
        <dbReference type="ChEBI" id="CHEBI:30616"/>
        <dbReference type="ChEBI" id="CHEBI:58369"/>
        <dbReference type="ChEBI" id="CHEBI:63528"/>
        <dbReference type="ChEBI" id="CHEBI:456216"/>
        <dbReference type="EC" id="2.7.4.9"/>
    </reaction>
</comment>
<dbReference type="EC" id="2.7.4.9" evidence="2 12"/>
<dbReference type="GO" id="GO:0004798">
    <property type="term" value="F:dTMP kinase activity"/>
    <property type="evidence" value="ECO:0007669"/>
    <property type="project" value="UniProtKB-UniRule"/>
</dbReference>
<dbReference type="PROSITE" id="PS01331">
    <property type="entry name" value="THYMIDYLATE_KINASE"/>
    <property type="match status" value="1"/>
</dbReference>